<comment type="caution">
    <text evidence="2">The sequence shown here is derived from an EMBL/GenBank/DDBJ whole genome shotgun (WGS) entry which is preliminary data.</text>
</comment>
<protein>
    <submittedName>
        <fullName evidence="2">Uncharacterized protein</fullName>
    </submittedName>
</protein>
<dbReference type="Proteomes" id="UP000653674">
    <property type="component" value="Unassembled WGS sequence"/>
</dbReference>
<organism evidence="2 3">
    <name type="scientific">Planosporangium flavigriseum</name>
    <dbReference type="NCBI Taxonomy" id="373681"/>
    <lineage>
        <taxon>Bacteria</taxon>
        <taxon>Bacillati</taxon>
        <taxon>Actinomycetota</taxon>
        <taxon>Actinomycetes</taxon>
        <taxon>Micromonosporales</taxon>
        <taxon>Micromonosporaceae</taxon>
        <taxon>Planosporangium</taxon>
    </lineage>
</organism>
<evidence type="ECO:0000313" key="3">
    <source>
        <dbReference type="Proteomes" id="UP000653674"/>
    </source>
</evidence>
<gene>
    <name evidence="2" type="ORF">Pfl04_42530</name>
</gene>
<dbReference type="EMBL" id="BONU01000038">
    <property type="protein sequence ID" value="GIG75849.1"/>
    <property type="molecule type" value="Genomic_DNA"/>
</dbReference>
<proteinExistence type="predicted"/>
<dbReference type="RefSeq" id="WP_168079812.1">
    <property type="nucleotide sequence ID" value="NZ_BAAAQJ010000034.1"/>
</dbReference>
<feature type="transmembrane region" description="Helical" evidence="1">
    <location>
        <begin position="57"/>
        <end position="78"/>
    </location>
</feature>
<evidence type="ECO:0000313" key="2">
    <source>
        <dbReference type="EMBL" id="GIG75849.1"/>
    </source>
</evidence>
<name>A0A8J3LXZ1_9ACTN</name>
<dbReference type="AlphaFoldDB" id="A0A8J3LXZ1"/>
<reference evidence="2" key="1">
    <citation type="submission" date="2021-01" db="EMBL/GenBank/DDBJ databases">
        <title>Whole genome shotgun sequence of Planosporangium flavigriseum NBRC 105377.</title>
        <authorList>
            <person name="Komaki H."/>
            <person name="Tamura T."/>
        </authorList>
    </citation>
    <scope>NUCLEOTIDE SEQUENCE</scope>
    <source>
        <strain evidence="2">NBRC 105377</strain>
    </source>
</reference>
<accession>A0A8J3LXZ1</accession>
<keyword evidence="1" id="KW-1133">Transmembrane helix</keyword>
<keyword evidence="1" id="KW-0472">Membrane</keyword>
<keyword evidence="3" id="KW-1185">Reference proteome</keyword>
<evidence type="ECO:0000256" key="1">
    <source>
        <dbReference type="SAM" id="Phobius"/>
    </source>
</evidence>
<sequence length="89" mass="9688">MEPVRRWWRWFTATASASVMAATVTLWLLPAAAWAQSGPPVALVGNELARRPRGGGGLLFGCCCLAVVLIVVIIVLLVRRRRQSPPPPQ</sequence>
<keyword evidence="1" id="KW-0812">Transmembrane</keyword>